<accession>A0A2I1E237</accession>
<dbReference type="VEuPathDB" id="FungiDB:RhiirFUN_004285"/>
<dbReference type="Proteomes" id="UP000234323">
    <property type="component" value="Unassembled WGS sequence"/>
</dbReference>
<comment type="caution">
    <text evidence="2">The sequence shown here is derived from an EMBL/GenBank/DDBJ whole genome shotgun (WGS) entry which is preliminary data.</text>
</comment>
<dbReference type="Gene3D" id="3.80.10.10">
    <property type="entry name" value="Ribonuclease Inhibitor"/>
    <property type="match status" value="1"/>
</dbReference>
<evidence type="ECO:0000313" key="3">
    <source>
        <dbReference type="Proteomes" id="UP000234323"/>
    </source>
</evidence>
<keyword evidence="3" id="KW-1185">Reference proteome</keyword>
<dbReference type="OrthoDB" id="2316528at2759"/>
<dbReference type="VEuPathDB" id="FungiDB:FUN_024462"/>
<dbReference type="InterPro" id="IPR001810">
    <property type="entry name" value="F-box_dom"/>
</dbReference>
<dbReference type="AlphaFoldDB" id="A0A2I1E237"/>
<sequence>MPFQLPADCLNEIFEYLEKDKASLYSCLLVNRLWCEISVRILWRDIWTTKPVTHGRRRLKVNPTILNTFITCLPNNSKTHLLKKGILNSTQISKTPLFDYASFCKVLSINEVGQTIIDIFKNQKYLAKEIMKMFMAKTSLKKLSYYSDPNTINLSFLRYPGAKDYLTKLSKLSCSSSIKSKFFYKLSQISCNIQSLSIEFKDIISDDLKILISSQNNLKYLSLIQYNNTDWRDIIPSLVKHSNTLIKLKLFLRKFCRIGQLSFITKLTNLQELVLLFRYNHHFDEINSKLQYITFPHLQVLKFPCAYPDHDMLIKFLENNGKNLKEFYIFSSDDSLNLAIAKFCPNLISLYTLFRNDKIETFKVILNSCQQLESFETHCNYELLSEKELLGALAKYSPKNFYRLKLSLANYLLDSRLVSEDLEDFPTNWKNRVPQKSFSFIIRGCTRSSETKEKYMSMVEKYKKLGINIRFDFSCYN</sequence>
<evidence type="ECO:0000259" key="1">
    <source>
        <dbReference type="Pfam" id="PF12937"/>
    </source>
</evidence>
<reference evidence="2 3" key="1">
    <citation type="submission" date="2015-10" db="EMBL/GenBank/DDBJ databases">
        <title>Genome analyses suggest a sexual origin of heterokaryosis in a supposedly ancient asexual fungus.</title>
        <authorList>
            <person name="Ropars J."/>
            <person name="Sedzielewska K."/>
            <person name="Noel J."/>
            <person name="Charron P."/>
            <person name="Farinelli L."/>
            <person name="Marton T."/>
            <person name="Kruger M."/>
            <person name="Pelin A."/>
            <person name="Brachmann A."/>
            <person name="Corradi N."/>
        </authorList>
    </citation>
    <scope>NUCLEOTIDE SEQUENCE [LARGE SCALE GENOMIC DNA]</scope>
    <source>
        <strain evidence="2 3">A4</strain>
    </source>
</reference>
<dbReference type="CDD" id="cd09917">
    <property type="entry name" value="F-box_SF"/>
    <property type="match status" value="1"/>
</dbReference>
<dbReference type="VEuPathDB" id="FungiDB:RhiirA1_530095"/>
<feature type="domain" description="F-box" evidence="1">
    <location>
        <begin position="4"/>
        <end position="46"/>
    </location>
</feature>
<dbReference type="InterPro" id="IPR032675">
    <property type="entry name" value="LRR_dom_sf"/>
</dbReference>
<dbReference type="InterPro" id="IPR036047">
    <property type="entry name" value="F-box-like_dom_sf"/>
</dbReference>
<dbReference type="EMBL" id="LLXI01000092">
    <property type="protein sequence ID" value="PKY40229.1"/>
    <property type="molecule type" value="Genomic_DNA"/>
</dbReference>
<organism evidence="2 3">
    <name type="scientific">Rhizophagus irregularis</name>
    <dbReference type="NCBI Taxonomy" id="588596"/>
    <lineage>
        <taxon>Eukaryota</taxon>
        <taxon>Fungi</taxon>
        <taxon>Fungi incertae sedis</taxon>
        <taxon>Mucoromycota</taxon>
        <taxon>Glomeromycotina</taxon>
        <taxon>Glomeromycetes</taxon>
        <taxon>Glomerales</taxon>
        <taxon>Glomeraceae</taxon>
        <taxon>Rhizophagus</taxon>
    </lineage>
</organism>
<dbReference type="SUPFAM" id="SSF52047">
    <property type="entry name" value="RNI-like"/>
    <property type="match status" value="1"/>
</dbReference>
<protein>
    <recommendedName>
        <fullName evidence="1">F-box domain-containing protein</fullName>
    </recommendedName>
</protein>
<name>A0A2I1E237_9GLOM</name>
<proteinExistence type="predicted"/>
<dbReference type="Pfam" id="PF12937">
    <property type="entry name" value="F-box-like"/>
    <property type="match status" value="1"/>
</dbReference>
<gene>
    <name evidence="2" type="ORF">RhiirA4_453553</name>
</gene>
<dbReference type="SUPFAM" id="SSF81383">
    <property type="entry name" value="F-box domain"/>
    <property type="match status" value="1"/>
</dbReference>
<evidence type="ECO:0000313" key="2">
    <source>
        <dbReference type="EMBL" id="PKY40229.1"/>
    </source>
</evidence>